<evidence type="ECO:0000313" key="5">
    <source>
        <dbReference type="Proteomes" id="UP000005239"/>
    </source>
</evidence>
<accession>A0A8R1UZT9</accession>
<dbReference type="GO" id="GO:0003723">
    <property type="term" value="F:RNA binding"/>
    <property type="evidence" value="ECO:0000318"/>
    <property type="project" value="GO_Central"/>
</dbReference>
<dbReference type="InterPro" id="IPR050257">
    <property type="entry name" value="eL8/uL1-like"/>
</dbReference>
<dbReference type="EnsemblMetazoa" id="PPA44725.1">
    <property type="protein sequence ID" value="PPA44725.1"/>
    <property type="gene ID" value="WBGene00283094"/>
</dbReference>
<dbReference type="InterPro" id="IPR018492">
    <property type="entry name" value="Ribosomal_eL8/Nhp2"/>
</dbReference>
<dbReference type="GO" id="GO:0000470">
    <property type="term" value="P:maturation of LSU-rRNA"/>
    <property type="evidence" value="ECO:0000318"/>
    <property type="project" value="GO_Central"/>
</dbReference>
<dbReference type="SUPFAM" id="SSF55315">
    <property type="entry name" value="L30e-like"/>
    <property type="match status" value="1"/>
</dbReference>
<organism evidence="4 5">
    <name type="scientific">Pristionchus pacificus</name>
    <name type="common">Parasitic nematode worm</name>
    <dbReference type="NCBI Taxonomy" id="54126"/>
    <lineage>
        <taxon>Eukaryota</taxon>
        <taxon>Metazoa</taxon>
        <taxon>Ecdysozoa</taxon>
        <taxon>Nematoda</taxon>
        <taxon>Chromadorea</taxon>
        <taxon>Rhabditida</taxon>
        <taxon>Rhabditina</taxon>
        <taxon>Diplogasteromorpha</taxon>
        <taxon>Diplogasteroidea</taxon>
        <taxon>Neodiplogasteridae</taxon>
        <taxon>Pristionchus</taxon>
    </lineage>
</organism>
<gene>
    <name evidence="4" type="primary">WBGene00283094</name>
</gene>
<feature type="region of interest" description="Disordered" evidence="3">
    <location>
        <begin position="478"/>
        <end position="512"/>
    </location>
</feature>
<keyword evidence="5" id="KW-1185">Reference proteome</keyword>
<evidence type="ECO:0000256" key="2">
    <source>
        <dbReference type="ARBA" id="ARBA00023274"/>
    </source>
</evidence>
<dbReference type="AlphaFoldDB" id="A0A2A6CHF2"/>
<dbReference type="GO" id="GO:0022625">
    <property type="term" value="C:cytosolic large ribosomal subunit"/>
    <property type="evidence" value="ECO:0000318"/>
    <property type="project" value="GO_Central"/>
</dbReference>
<evidence type="ECO:0000256" key="1">
    <source>
        <dbReference type="ARBA" id="ARBA00007337"/>
    </source>
</evidence>
<dbReference type="Pfam" id="PF01248">
    <property type="entry name" value="Ribosomal_L7Ae"/>
    <property type="match status" value="1"/>
</dbReference>
<dbReference type="InterPro" id="IPR029064">
    <property type="entry name" value="Ribosomal_eL30-like_sf"/>
</dbReference>
<comment type="similarity">
    <text evidence="1">Belongs to the eukaryotic ribosomal protein eL8 family.</text>
</comment>
<accession>A0A2A6CHF2</accession>
<evidence type="ECO:0000313" key="4">
    <source>
        <dbReference type="EnsemblMetazoa" id="PPA44725.1"/>
    </source>
</evidence>
<dbReference type="Proteomes" id="UP000005239">
    <property type="component" value="Unassembled WGS sequence"/>
</dbReference>
<reference evidence="5" key="1">
    <citation type="journal article" date="2008" name="Nat. Genet.">
        <title>The Pristionchus pacificus genome provides a unique perspective on nematode lifestyle and parasitism.</title>
        <authorList>
            <person name="Dieterich C."/>
            <person name="Clifton S.W."/>
            <person name="Schuster L.N."/>
            <person name="Chinwalla A."/>
            <person name="Delehaunty K."/>
            <person name="Dinkelacker I."/>
            <person name="Fulton L."/>
            <person name="Fulton R."/>
            <person name="Godfrey J."/>
            <person name="Minx P."/>
            <person name="Mitreva M."/>
            <person name="Roeseler W."/>
            <person name="Tian H."/>
            <person name="Witte H."/>
            <person name="Yang S.P."/>
            <person name="Wilson R.K."/>
            <person name="Sommer R.J."/>
        </authorList>
    </citation>
    <scope>NUCLEOTIDE SEQUENCE [LARGE SCALE GENOMIC DNA]</scope>
    <source>
        <strain evidence="5">PS312</strain>
    </source>
</reference>
<proteinExistence type="inferred from homology"/>
<reference evidence="4" key="2">
    <citation type="submission" date="2022-06" db="UniProtKB">
        <authorList>
            <consortium name="EnsemblMetazoa"/>
        </authorList>
    </citation>
    <scope>IDENTIFICATION</scope>
    <source>
        <strain evidence="4">PS312</strain>
    </source>
</reference>
<dbReference type="OrthoDB" id="29563at2759"/>
<sequence length="558" mass="62188">MFENSAEAKKARLQARAEARAAGKKEEVTKRPNMVRFGIQNVTRAIETREAQLVLIAHDVDPLEVVIFLPALCRKFRIPYAVVKGKAALGTVVRRKVTVPEWSDLVKLGVTKDIGDCEFMFYCLIKNGSEYEIEDRLNVRGPKLPWGPVTVKRGKTWKDGHAAIFVSGGDMKEMEMEKEKYETGELKPPRSNTKRKPLFDIVPPCQDLPLDDDDDEEMDEDEPMAKRPVRRAVLRAVKMEREDSLPPAPLPAKKAARDRANSLPPIKKAISSSISNHPPTVSTTLTAPKATVPVPAAAPSFSAQSNRLENKVREIYNDTVGIRHESKSLVQCTKQTAAKTDGLSTAVDKLRDQLPPPPIAPQYGMYEGLTEQAVAALDCREDSILVFAGKLDRALFKRTSRPHQERDQVQLQWLIEVVLHRRRSSVGDQIKYWKSAILQRINLNASREDPTSTSGAPYTPPVLLSSSRVIPIIENTHLSADNGSEGGLSLDDGVRDPELTAQSGEEDDNLKGVDITTDDCDVKVDAILRVSVEMFLSRRSIHCCGHRDIEPWKLKFLN</sequence>
<keyword evidence="2" id="KW-0687">Ribonucleoprotein</keyword>
<dbReference type="PANTHER" id="PTHR23105">
    <property type="entry name" value="RIBOSOMAL PROTEIN L7AE FAMILY MEMBER"/>
    <property type="match status" value="1"/>
</dbReference>
<dbReference type="PROSITE" id="PS01082">
    <property type="entry name" value="RIBOSOMAL_L7AE"/>
    <property type="match status" value="1"/>
</dbReference>
<feature type="region of interest" description="Disordered" evidence="3">
    <location>
        <begin position="180"/>
        <end position="224"/>
    </location>
</feature>
<evidence type="ECO:0000256" key="3">
    <source>
        <dbReference type="SAM" id="MobiDB-lite"/>
    </source>
</evidence>
<dbReference type="FunFam" id="3.30.1330.30:FF:000058">
    <property type="entry name" value="Ribosomal protein"/>
    <property type="match status" value="1"/>
</dbReference>
<dbReference type="PRINTS" id="PR00881">
    <property type="entry name" value="L7ARS6FAMILY"/>
</dbReference>
<feature type="compositionally biased region" description="Acidic residues" evidence="3">
    <location>
        <begin position="209"/>
        <end position="222"/>
    </location>
</feature>
<dbReference type="InterPro" id="IPR004038">
    <property type="entry name" value="Ribosomal_eL8/eL30/eS12/Gad45"/>
</dbReference>
<dbReference type="Gene3D" id="3.30.1330.30">
    <property type="match status" value="1"/>
</dbReference>
<protein>
    <submittedName>
        <fullName evidence="4">Ribosomal protein</fullName>
    </submittedName>
</protein>
<dbReference type="InterPro" id="IPR004037">
    <property type="entry name" value="Ribosomal_eL8-like_CS"/>
</dbReference>
<name>A0A2A6CHF2_PRIPA</name>